<dbReference type="SUPFAM" id="SSF52540">
    <property type="entry name" value="P-loop containing nucleoside triphosphate hydrolases"/>
    <property type="match status" value="1"/>
</dbReference>
<dbReference type="PANTHER" id="PTHR13391:SF0">
    <property type="entry name" value="PROTEIN MISATO HOMOLOG 1"/>
    <property type="match status" value="1"/>
</dbReference>
<dbReference type="InterPro" id="IPR019605">
    <property type="entry name" value="Misato_II_tubulin-like"/>
</dbReference>
<feature type="compositionally biased region" description="Low complexity" evidence="6">
    <location>
        <begin position="74"/>
        <end position="90"/>
    </location>
</feature>
<dbReference type="Pfam" id="PF00735">
    <property type="entry name" value="Septin"/>
    <property type="match status" value="1"/>
</dbReference>
<comment type="function">
    <text evidence="1">Involved in the partitioning of the mitochondrial organelle and mitochondrial DNA (mtDNA) inheritance.</text>
</comment>
<dbReference type="InterPro" id="IPR049942">
    <property type="entry name" value="DML1/Misato"/>
</dbReference>
<dbReference type="Proteomes" id="UP000236290">
    <property type="component" value="Unassembled WGS sequence"/>
</dbReference>
<keyword evidence="4" id="KW-0496">Mitochondrion</keyword>
<feature type="domain" description="Septin-type G" evidence="7">
    <location>
        <begin position="184"/>
        <end position="460"/>
    </location>
</feature>
<comment type="similarity">
    <text evidence="5">Belongs to the TRAFAC class TrmE-Era-EngA-EngB-Septin-like GTPase superfamily. Septin GTPase family.</text>
</comment>
<dbReference type="GO" id="GO:0005525">
    <property type="term" value="F:GTP binding"/>
    <property type="evidence" value="ECO:0007669"/>
    <property type="project" value="UniProtKB-KW"/>
</dbReference>
<protein>
    <recommendedName>
        <fullName evidence="7">Septin-type G domain-containing protein</fullName>
    </recommendedName>
</protein>
<dbReference type="AlphaFoldDB" id="A0A2K0TWN1"/>
<sequence length="1090" mass="120375">MRPVPASGSASAHHGRPDSLTPTATIPQMTYFVGTEESISDLGEMSFQTPRFPYKSEYEANARAGKSCHRSNMSASTSISWPSPSLSSQPGGETPHDLSRPMTPVMLGTCGPESVFSSTSSPMSSPVASMSASRISSSLSLIDPHQGGLGLYQHANDGLAGSHTPQLIMPSLTVPRRRPFSDTGKSLGKLKVLKIKGIGKSTLITAIAQCSEHIVHVDPVTSRDKGQVSEVYASTRPYPWWRAELDPSLAPRRRSSAMDEMLDRNLCFVDCPPQQDSEAAHPAVRYVESQLFPLLHRPISDGDLWNLLSNGTEPIVDAVLYLLPHTGPEAADVETIRLLQNTTNVIPLLARADEMSHDDAIASKETIDYSLRDKNVEYFSFSAPGVSSESSDIYAVSSISDSDYDVMDASVLMNSEYVRPLVSTDLHRLVEQLMSQDGSARLRHAASLKGVRWRRQKASSSSLQSALICRQPMSMYPLSTPSWSRSFLPEQHHRPLEMASWAESLRQSLEAERLCEVPMQLVGPGMTMNGMPLARVNQKSRRQKYKKSKREEVVPHHQDPLGLLGLAGQIKCNSRLTLELVSSIGVIGYFTSWLVRPDGHLLGNLSNYVATHFWNTQESYFTYAEDEKSLVDHNIHWRAGIGEDGSDTFLPRAVVYDLKGAFGPLRKVNPMYDVAPGQDVALASLWPGQPAVHKQNPLSAIDYQKDLDAGVKPSKLKASDVRYWSDYSRVYYHPKSLVQLYDFELHSSIMPFERFEMGTELFESLEKENEMVDRDWRPFVEECDQMQGVQVYTTLDDAWGGFASSYLEALRDEHPKTCIWVWGLQSPVATIAREKRRLRLTNTAMSLNQACAQASMVVPLALPDSRVPSGIAVDSSSAWNVSALLATATETASLQSRLRLDGSSQPLGMADMAQCLNVSGRQTLANMRMAVGPQAELDSDEPPELDLSQIGSSKDGVKMGSSSHRAFGRLSSLRAPEDPNKESVTESTKNQRPIIGNTVVRNYKTSLLYPLLDSFPSIYNYDLHGRDSIPVRTSIASEGSIVYKMKNLRSQVTPFISLEERENLVNGLADLGAAYEDDWSSGSDEDDDDL</sequence>
<gene>
    <name evidence="8" type="ORF">THARTR1_09275</name>
</gene>
<evidence type="ECO:0000256" key="2">
    <source>
        <dbReference type="ARBA" id="ARBA00004173"/>
    </source>
</evidence>
<proteinExistence type="inferred from homology"/>
<feature type="region of interest" description="Disordered" evidence="6">
    <location>
        <begin position="1"/>
        <end position="26"/>
    </location>
</feature>
<dbReference type="SUPFAM" id="SSF52490">
    <property type="entry name" value="Tubulin nucleotide-binding domain-like"/>
    <property type="match status" value="1"/>
</dbReference>
<evidence type="ECO:0000256" key="3">
    <source>
        <dbReference type="ARBA" id="ARBA00008507"/>
    </source>
</evidence>
<dbReference type="GO" id="GO:0007005">
    <property type="term" value="P:mitochondrion organization"/>
    <property type="evidence" value="ECO:0007669"/>
    <property type="project" value="InterPro"/>
</dbReference>
<dbReference type="InterPro" id="IPR030379">
    <property type="entry name" value="G_SEPTIN_dom"/>
</dbReference>
<comment type="caution">
    <text evidence="8">The sequence shown here is derived from an EMBL/GenBank/DDBJ whole genome shotgun (WGS) entry which is preliminary data.</text>
</comment>
<name>A0A2K0TWN1_TRIHA</name>
<evidence type="ECO:0000313" key="8">
    <source>
        <dbReference type="EMBL" id="PNP49944.1"/>
    </source>
</evidence>
<dbReference type="EMBL" id="MTYI01000172">
    <property type="protein sequence ID" value="PNP49944.1"/>
    <property type="molecule type" value="Genomic_DNA"/>
</dbReference>
<dbReference type="Gene3D" id="3.40.50.1440">
    <property type="entry name" value="Tubulin/FtsZ, GTPase domain"/>
    <property type="match status" value="1"/>
</dbReference>
<dbReference type="InterPro" id="IPR027417">
    <property type="entry name" value="P-loop_NTPase"/>
</dbReference>
<feature type="region of interest" description="Disordered" evidence="6">
    <location>
        <begin position="935"/>
        <end position="990"/>
    </location>
</feature>
<dbReference type="Pfam" id="PF10644">
    <property type="entry name" value="Misat_Tub_SegII"/>
    <property type="match status" value="1"/>
</dbReference>
<dbReference type="Gene3D" id="3.40.50.300">
    <property type="entry name" value="P-loop containing nucleotide triphosphate hydrolases"/>
    <property type="match status" value="1"/>
</dbReference>
<reference evidence="8 9" key="1">
    <citation type="submission" date="2017-02" db="EMBL/GenBank/DDBJ databases">
        <title>Genomes of Trichoderma spp. with biocontrol activity.</title>
        <authorList>
            <person name="Gardiner D."/>
            <person name="Kazan K."/>
            <person name="Vos C."/>
            <person name="Harvey P."/>
        </authorList>
    </citation>
    <scope>NUCLEOTIDE SEQUENCE [LARGE SCALE GENOMIC DNA]</scope>
    <source>
        <strain evidence="8 9">Tr1</strain>
    </source>
</reference>
<evidence type="ECO:0000256" key="5">
    <source>
        <dbReference type="RuleBase" id="RU004560"/>
    </source>
</evidence>
<evidence type="ECO:0000256" key="1">
    <source>
        <dbReference type="ARBA" id="ARBA00003757"/>
    </source>
</evidence>
<keyword evidence="5" id="KW-0547">Nucleotide-binding</keyword>
<feature type="region of interest" description="Disordered" evidence="6">
    <location>
        <begin position="65"/>
        <end position="123"/>
    </location>
</feature>
<dbReference type="OrthoDB" id="271881at2759"/>
<evidence type="ECO:0000256" key="4">
    <source>
        <dbReference type="ARBA" id="ARBA00023128"/>
    </source>
</evidence>
<dbReference type="InterPro" id="IPR036525">
    <property type="entry name" value="Tubulin/FtsZ_GTPase_sf"/>
</dbReference>
<dbReference type="PANTHER" id="PTHR13391">
    <property type="entry name" value="MITOCHONDRIAL DISTRIBUTION REGULATOR MISATO"/>
    <property type="match status" value="1"/>
</dbReference>
<dbReference type="Pfam" id="PF14881">
    <property type="entry name" value="Tubulin_3"/>
    <property type="match status" value="1"/>
</dbReference>
<keyword evidence="5" id="KW-0342">GTP-binding</keyword>
<dbReference type="GO" id="GO:0005739">
    <property type="term" value="C:mitochondrion"/>
    <property type="evidence" value="ECO:0007669"/>
    <property type="project" value="UniProtKB-SubCell"/>
</dbReference>
<feature type="compositionally biased region" description="Basic and acidic residues" evidence="6">
    <location>
        <begin position="975"/>
        <end position="984"/>
    </location>
</feature>
<dbReference type="InterPro" id="IPR029209">
    <property type="entry name" value="DML1/Misato_tubulin"/>
</dbReference>
<evidence type="ECO:0000313" key="9">
    <source>
        <dbReference type="Proteomes" id="UP000236290"/>
    </source>
</evidence>
<organism evidence="8 9">
    <name type="scientific">Trichoderma harzianum</name>
    <name type="common">Hypocrea lixii</name>
    <dbReference type="NCBI Taxonomy" id="5544"/>
    <lineage>
        <taxon>Eukaryota</taxon>
        <taxon>Fungi</taxon>
        <taxon>Dikarya</taxon>
        <taxon>Ascomycota</taxon>
        <taxon>Pezizomycotina</taxon>
        <taxon>Sordariomycetes</taxon>
        <taxon>Hypocreomycetidae</taxon>
        <taxon>Hypocreales</taxon>
        <taxon>Hypocreaceae</taxon>
        <taxon>Trichoderma</taxon>
    </lineage>
</organism>
<dbReference type="PROSITE" id="PS51719">
    <property type="entry name" value="G_SEPTIN"/>
    <property type="match status" value="1"/>
</dbReference>
<comment type="subcellular location">
    <subcellularLocation>
        <location evidence="2">Mitochondrion</location>
    </subcellularLocation>
</comment>
<evidence type="ECO:0000256" key="6">
    <source>
        <dbReference type="SAM" id="MobiDB-lite"/>
    </source>
</evidence>
<comment type="similarity">
    <text evidence="3">Belongs to the misato family.</text>
</comment>
<accession>A0A2K0TWN1</accession>
<evidence type="ECO:0000259" key="7">
    <source>
        <dbReference type="PROSITE" id="PS51719"/>
    </source>
</evidence>
<feature type="compositionally biased region" description="Low complexity" evidence="6">
    <location>
        <begin position="114"/>
        <end position="123"/>
    </location>
</feature>